<dbReference type="AlphaFoldDB" id="A0A6A6NPD4"/>
<keyword evidence="2" id="KW-1185">Reference proteome</keyword>
<dbReference type="Gene3D" id="3.20.20.190">
    <property type="entry name" value="Phosphatidylinositol (PI) phosphodiesterase"/>
    <property type="match status" value="1"/>
</dbReference>
<organism evidence="1 2">
    <name type="scientific">Lineolata rhizophorae</name>
    <dbReference type="NCBI Taxonomy" id="578093"/>
    <lineage>
        <taxon>Eukaryota</taxon>
        <taxon>Fungi</taxon>
        <taxon>Dikarya</taxon>
        <taxon>Ascomycota</taxon>
        <taxon>Pezizomycotina</taxon>
        <taxon>Dothideomycetes</taxon>
        <taxon>Dothideomycetes incertae sedis</taxon>
        <taxon>Lineolatales</taxon>
        <taxon>Lineolataceae</taxon>
        <taxon>Lineolata</taxon>
    </lineage>
</organism>
<sequence length="466" mass="51695">MGQGGHINLINGSPYDWTSTGSHQYQMSGWEWPDTVRSGSSVQAYVEWDQDPGVHDEDDAGEAYYSITGSPDKFSVHANNRDGFEIVVNLDNFETKNNPRGSTIDVGFEWGFTRNFILSGSAGDYSSSNPPVDWMHQNLETLGDRKLRHICMPGSHDSGMSVLGTKTTGASERNTITQVLNIYDQLKAGARFFDIRPVISNGLFYTGHYSEIEGFWQGGNGQSIDEVIDQINRFTSEYKELVVLDLSHAYNTDNGATSYTDFTQDEWNRLFMQMKAINGRLVDAVAGNEDLTQWTLNNFIGNGDGAVLIFAEMAGGASVDPFKEEGFFSPNNFPVFNQYANTHDVDRMRSDQVSKLKSNRDIVPGGKDGFFLLSWTLTMEDVGDILNPAVSILGFSSKCYYPLFEVFNSFRPQSFPNVIYVDGFGVQLPGNYLFDDFHGNPRPSTDITALAMAVNGIAGKNTYITG</sequence>
<accession>A0A6A6NPD4</accession>
<evidence type="ECO:0000313" key="1">
    <source>
        <dbReference type="EMBL" id="KAF2453645.1"/>
    </source>
</evidence>
<gene>
    <name evidence="1" type="ORF">BDY21DRAFT_374714</name>
</gene>
<evidence type="ECO:0000313" key="2">
    <source>
        <dbReference type="Proteomes" id="UP000799766"/>
    </source>
</evidence>
<dbReference type="EMBL" id="MU001696">
    <property type="protein sequence ID" value="KAF2453645.1"/>
    <property type="molecule type" value="Genomic_DNA"/>
</dbReference>
<dbReference type="InterPro" id="IPR051057">
    <property type="entry name" value="PI-PLC_domain"/>
</dbReference>
<proteinExistence type="predicted"/>
<dbReference type="GO" id="GO:0008081">
    <property type="term" value="F:phosphoric diester hydrolase activity"/>
    <property type="evidence" value="ECO:0007669"/>
    <property type="project" value="InterPro"/>
</dbReference>
<name>A0A6A6NPD4_9PEZI</name>
<protein>
    <submittedName>
        <fullName evidence="1">PLC-like phosphodiesterase</fullName>
    </submittedName>
</protein>
<dbReference type="SUPFAM" id="SSF51695">
    <property type="entry name" value="PLC-like phosphodiesterases"/>
    <property type="match status" value="1"/>
</dbReference>
<dbReference type="GO" id="GO:0006629">
    <property type="term" value="P:lipid metabolic process"/>
    <property type="evidence" value="ECO:0007669"/>
    <property type="project" value="InterPro"/>
</dbReference>
<dbReference type="OrthoDB" id="1046782at2759"/>
<dbReference type="Proteomes" id="UP000799766">
    <property type="component" value="Unassembled WGS sequence"/>
</dbReference>
<dbReference type="PANTHER" id="PTHR13593">
    <property type="match status" value="1"/>
</dbReference>
<dbReference type="PROSITE" id="PS50007">
    <property type="entry name" value="PIPLC_X_DOMAIN"/>
    <property type="match status" value="1"/>
</dbReference>
<reference evidence="1" key="1">
    <citation type="journal article" date="2020" name="Stud. Mycol.">
        <title>101 Dothideomycetes genomes: a test case for predicting lifestyles and emergence of pathogens.</title>
        <authorList>
            <person name="Haridas S."/>
            <person name="Albert R."/>
            <person name="Binder M."/>
            <person name="Bloem J."/>
            <person name="Labutti K."/>
            <person name="Salamov A."/>
            <person name="Andreopoulos B."/>
            <person name="Baker S."/>
            <person name="Barry K."/>
            <person name="Bills G."/>
            <person name="Bluhm B."/>
            <person name="Cannon C."/>
            <person name="Castanera R."/>
            <person name="Culley D."/>
            <person name="Daum C."/>
            <person name="Ezra D."/>
            <person name="Gonzalez J."/>
            <person name="Henrissat B."/>
            <person name="Kuo A."/>
            <person name="Liang C."/>
            <person name="Lipzen A."/>
            <person name="Lutzoni F."/>
            <person name="Magnuson J."/>
            <person name="Mondo S."/>
            <person name="Nolan M."/>
            <person name="Ohm R."/>
            <person name="Pangilinan J."/>
            <person name="Park H.-J."/>
            <person name="Ramirez L."/>
            <person name="Alfaro M."/>
            <person name="Sun H."/>
            <person name="Tritt A."/>
            <person name="Yoshinaga Y."/>
            <person name="Zwiers L.-H."/>
            <person name="Turgeon B."/>
            <person name="Goodwin S."/>
            <person name="Spatafora J."/>
            <person name="Crous P."/>
            <person name="Grigoriev I."/>
        </authorList>
    </citation>
    <scope>NUCLEOTIDE SEQUENCE</scope>
    <source>
        <strain evidence="1">ATCC 16933</strain>
    </source>
</reference>
<dbReference type="InterPro" id="IPR017946">
    <property type="entry name" value="PLC-like_Pdiesterase_TIM-brl"/>
</dbReference>
<dbReference type="PANTHER" id="PTHR13593:SF143">
    <property type="entry name" value="PHOSPHATIDYLINOSITOL-SPECIFIC PHOSPHOLIPASE C X DOMAIN-CONTAINING PROTEIN"/>
    <property type="match status" value="1"/>
</dbReference>